<reference evidence="1" key="1">
    <citation type="submission" date="2016-01" db="EMBL/GenBank/DDBJ databases">
        <title>Reference transcriptome for the parasite Schistocephalus solidus: insights into the molecular evolution of parasitism.</title>
        <authorList>
            <person name="Hebert F.O."/>
            <person name="Grambauer S."/>
            <person name="Barber I."/>
            <person name="Landry C.R."/>
            <person name="Aubin-Horth N."/>
        </authorList>
    </citation>
    <scope>NUCLEOTIDE SEQUENCE</scope>
</reference>
<organism evidence="1">
    <name type="scientific">Schistocephalus solidus</name>
    <name type="common">Tapeworm</name>
    <dbReference type="NCBI Taxonomy" id="70667"/>
    <lineage>
        <taxon>Eukaryota</taxon>
        <taxon>Metazoa</taxon>
        <taxon>Spiralia</taxon>
        <taxon>Lophotrochozoa</taxon>
        <taxon>Platyhelminthes</taxon>
        <taxon>Cestoda</taxon>
        <taxon>Eucestoda</taxon>
        <taxon>Diphyllobothriidea</taxon>
        <taxon>Diphyllobothriidae</taxon>
        <taxon>Schistocephalus</taxon>
    </lineage>
</organism>
<name>A0A0X3P8V0_SCHSO</name>
<sequence length="108" mass="11948">MLSCSSNSITGDFGKAEWLNSFFDKNFAFQTNPIPPIPPTSNAFLTTINFKPAVIQIDISKPSNSYAFETGNIPNSLETATIFPPIKTKFSMIMSFLIIGDSYFYSIS</sequence>
<dbReference type="AlphaFoldDB" id="A0A0X3P8V0"/>
<evidence type="ECO:0000313" key="1">
    <source>
        <dbReference type="EMBL" id="JAP47790.1"/>
    </source>
</evidence>
<accession>A0A0X3P8V0</accession>
<gene>
    <name evidence="1" type="ORF">TR147534</name>
</gene>
<dbReference type="EMBL" id="GEEE01015435">
    <property type="protein sequence ID" value="JAP47790.1"/>
    <property type="molecule type" value="Transcribed_RNA"/>
</dbReference>
<proteinExistence type="predicted"/>
<protein>
    <submittedName>
        <fullName evidence="1">Uncharacterized protein</fullName>
    </submittedName>
</protein>